<gene>
    <name evidence="2" type="ORF">AWRI4233_LOCUS6782</name>
</gene>
<dbReference type="AlphaFoldDB" id="A0A9N8JZY6"/>
<evidence type="ECO:0000313" key="2">
    <source>
        <dbReference type="EMBL" id="CAD0097958.1"/>
    </source>
</evidence>
<feature type="transmembrane region" description="Helical" evidence="1">
    <location>
        <begin position="94"/>
        <end position="113"/>
    </location>
</feature>
<dbReference type="Proteomes" id="UP000714618">
    <property type="component" value="Unassembled WGS sequence"/>
</dbReference>
<comment type="caution">
    <text evidence="2">The sequence shown here is derived from an EMBL/GenBank/DDBJ whole genome shotgun (WGS) entry which is preliminary data.</text>
</comment>
<evidence type="ECO:0000256" key="1">
    <source>
        <dbReference type="SAM" id="Phobius"/>
    </source>
</evidence>
<feature type="transmembrane region" description="Helical" evidence="1">
    <location>
        <begin position="165"/>
        <end position="184"/>
    </location>
</feature>
<feature type="transmembrane region" description="Helical" evidence="1">
    <location>
        <begin position="324"/>
        <end position="341"/>
    </location>
</feature>
<keyword evidence="1" id="KW-0812">Transmembrane</keyword>
<feature type="transmembrane region" description="Helical" evidence="1">
    <location>
        <begin position="255"/>
        <end position="275"/>
    </location>
</feature>
<keyword evidence="1" id="KW-0472">Membrane</keyword>
<keyword evidence="3" id="KW-1185">Reference proteome</keyword>
<keyword evidence="1" id="KW-1133">Transmembrane helix</keyword>
<protein>
    <submittedName>
        <fullName evidence="2">Uncharacterized protein</fullName>
    </submittedName>
</protein>
<accession>A0A9N8JZY6</accession>
<sequence length="375" mass="41988">MAYRRYDSTVVATAPLVDADAFRAPSERTAMAASSASPLDNAREKHASRRLPTWFAYPLSIILSPALSALLYSFVPDIMGAPLAAVSRSLNEPWQIGALLAWRLLEITLGWFCSLDRQYTRRFIAYSQVLTQLLRQTFDFVQLAAMANAPYYTLLYLFFGIGFEPLALALVIDMFSLWFPFWLLRPLNYHNNLRTLTPPGTIKDLAVDKTIQMYMTAFAASIYSAVVYLSLAWWLPVFLINTFDEVLTLDFAHNALFPVVFAACLPIGWAAKDFLFSTSIVYARALPSEYKQFDPKTASFADTLMWNLGVDQYSTRESVLFRRTFLLAAFTAIHSFIRVFATVEGATIYGAAGWSALWSIAALATGTGFLYIGDA</sequence>
<feature type="transmembrane region" description="Helical" evidence="1">
    <location>
        <begin position="140"/>
        <end position="159"/>
    </location>
</feature>
<organism evidence="2 3">
    <name type="scientific">Aureobasidium mustum</name>
    <dbReference type="NCBI Taxonomy" id="2773714"/>
    <lineage>
        <taxon>Eukaryota</taxon>
        <taxon>Fungi</taxon>
        <taxon>Dikarya</taxon>
        <taxon>Ascomycota</taxon>
        <taxon>Pezizomycotina</taxon>
        <taxon>Dothideomycetes</taxon>
        <taxon>Dothideomycetidae</taxon>
        <taxon>Dothideales</taxon>
        <taxon>Saccotheciaceae</taxon>
        <taxon>Aureobasidium</taxon>
    </lineage>
</organism>
<feature type="transmembrane region" description="Helical" evidence="1">
    <location>
        <begin position="54"/>
        <end position="74"/>
    </location>
</feature>
<evidence type="ECO:0000313" key="3">
    <source>
        <dbReference type="Proteomes" id="UP000714618"/>
    </source>
</evidence>
<feature type="transmembrane region" description="Helical" evidence="1">
    <location>
        <begin position="213"/>
        <end position="235"/>
    </location>
</feature>
<feature type="transmembrane region" description="Helical" evidence="1">
    <location>
        <begin position="347"/>
        <end position="372"/>
    </location>
</feature>
<dbReference type="EMBL" id="CAIJEO010000008">
    <property type="protein sequence ID" value="CAD0097958.1"/>
    <property type="molecule type" value="Genomic_DNA"/>
</dbReference>
<reference evidence="2" key="1">
    <citation type="submission" date="2020-06" db="EMBL/GenBank/DDBJ databases">
        <authorList>
            <person name="Onetto C."/>
        </authorList>
    </citation>
    <scope>NUCLEOTIDE SEQUENCE</scope>
</reference>
<dbReference type="OrthoDB" id="5394254at2759"/>
<name>A0A9N8JZY6_9PEZI</name>
<proteinExistence type="predicted"/>